<evidence type="ECO:0000256" key="3">
    <source>
        <dbReference type="ARBA" id="ARBA00022840"/>
    </source>
</evidence>
<feature type="coiled-coil region" evidence="6">
    <location>
        <begin position="995"/>
        <end position="1029"/>
    </location>
</feature>
<dbReference type="InterPro" id="IPR036277">
    <property type="entry name" value="SMC_hinge_sf"/>
</dbReference>
<dbReference type="CDD" id="cd03278">
    <property type="entry name" value="ABC_SMC_barmotin"/>
    <property type="match status" value="1"/>
</dbReference>
<comment type="function">
    <text evidence="6">Required for chromosome condensation and partitioning.</text>
</comment>
<comment type="similarity">
    <text evidence="6">Belongs to the SMC family.</text>
</comment>
<dbReference type="Pfam" id="PF02463">
    <property type="entry name" value="SMC_N"/>
    <property type="match status" value="1"/>
</dbReference>
<dbReference type="EMBL" id="JBHSFQ010000001">
    <property type="protein sequence ID" value="MFC4560282.1"/>
    <property type="molecule type" value="Genomic_DNA"/>
</dbReference>
<keyword evidence="1 6" id="KW-0963">Cytoplasm</keyword>
<comment type="caution">
    <text evidence="9">The sequence shown here is derived from an EMBL/GenBank/DDBJ whole genome shotgun (WGS) entry which is preliminary data.</text>
</comment>
<comment type="domain">
    <text evidence="6">Contains large globular domains required for ATP hydrolysis at each terminus and a third globular domain forming a flexible hinge near the middle of the molecule. These domains are separated by coiled-coil structures.</text>
</comment>
<evidence type="ECO:0000256" key="6">
    <source>
        <dbReference type="HAMAP-Rule" id="MF_01894"/>
    </source>
</evidence>
<evidence type="ECO:0000259" key="8">
    <source>
        <dbReference type="SMART" id="SM00968"/>
    </source>
</evidence>
<gene>
    <name evidence="6 9" type="primary">smc</name>
    <name evidence="9" type="ORF">ACFO4E_00275</name>
</gene>
<evidence type="ECO:0000256" key="7">
    <source>
        <dbReference type="SAM" id="MobiDB-lite"/>
    </source>
</evidence>
<comment type="subcellular location">
    <subcellularLocation>
        <location evidence="6">Cytoplasm</location>
    </subcellularLocation>
</comment>
<dbReference type="PIRSF" id="PIRSF005719">
    <property type="entry name" value="SMC"/>
    <property type="match status" value="1"/>
</dbReference>
<dbReference type="Gene3D" id="1.20.1060.20">
    <property type="match status" value="1"/>
</dbReference>
<feature type="compositionally biased region" description="Low complexity" evidence="7">
    <location>
        <begin position="427"/>
        <end position="444"/>
    </location>
</feature>
<dbReference type="InterPro" id="IPR010935">
    <property type="entry name" value="SMC_hinge"/>
</dbReference>
<keyword evidence="3 6" id="KW-0067">ATP-binding</keyword>
<evidence type="ECO:0000313" key="10">
    <source>
        <dbReference type="Proteomes" id="UP001595923"/>
    </source>
</evidence>
<dbReference type="RefSeq" id="WP_378570306.1">
    <property type="nucleotide sequence ID" value="NZ_JBHSFQ010000001.1"/>
</dbReference>
<dbReference type="InterPro" id="IPR024704">
    <property type="entry name" value="SMC"/>
</dbReference>
<evidence type="ECO:0000256" key="4">
    <source>
        <dbReference type="ARBA" id="ARBA00023054"/>
    </source>
</evidence>
<dbReference type="Gene3D" id="3.40.50.300">
    <property type="entry name" value="P-loop containing nucleotide triphosphate hydrolases"/>
    <property type="match status" value="2"/>
</dbReference>
<keyword evidence="5 6" id="KW-0238">DNA-binding</keyword>
<feature type="region of interest" description="Disordered" evidence="7">
    <location>
        <begin position="311"/>
        <end position="335"/>
    </location>
</feature>
<dbReference type="InterPro" id="IPR003395">
    <property type="entry name" value="RecF/RecN/SMC_N"/>
</dbReference>
<reference evidence="10" key="1">
    <citation type="journal article" date="2019" name="Int. J. Syst. Evol. Microbiol.">
        <title>The Global Catalogue of Microorganisms (GCM) 10K type strain sequencing project: providing services to taxonomists for standard genome sequencing and annotation.</title>
        <authorList>
            <consortium name="The Broad Institute Genomics Platform"/>
            <consortium name="The Broad Institute Genome Sequencing Center for Infectious Disease"/>
            <person name="Wu L."/>
            <person name="Ma J."/>
        </authorList>
    </citation>
    <scope>NUCLEOTIDE SEQUENCE [LARGE SCALE GENOMIC DNA]</scope>
    <source>
        <strain evidence="10">XZYJ18</strain>
    </source>
</reference>
<organism evidence="9 10">
    <name type="scientific">Nocardiopsis mangrovi</name>
    <dbReference type="NCBI Taxonomy" id="1179818"/>
    <lineage>
        <taxon>Bacteria</taxon>
        <taxon>Bacillati</taxon>
        <taxon>Actinomycetota</taxon>
        <taxon>Actinomycetes</taxon>
        <taxon>Streptosporangiales</taxon>
        <taxon>Nocardiopsidaceae</taxon>
        <taxon>Nocardiopsis</taxon>
    </lineage>
</organism>
<dbReference type="InterPro" id="IPR027417">
    <property type="entry name" value="P-loop_NTPase"/>
</dbReference>
<proteinExistence type="inferred from homology"/>
<evidence type="ECO:0000313" key="9">
    <source>
        <dbReference type="EMBL" id="MFC4560282.1"/>
    </source>
</evidence>
<dbReference type="NCBIfam" id="TIGR02168">
    <property type="entry name" value="SMC_prok_B"/>
    <property type="match status" value="1"/>
</dbReference>
<comment type="subunit">
    <text evidence="6">Homodimer.</text>
</comment>
<dbReference type="Gene3D" id="3.30.70.1620">
    <property type="match status" value="1"/>
</dbReference>
<evidence type="ECO:0000256" key="2">
    <source>
        <dbReference type="ARBA" id="ARBA00022741"/>
    </source>
</evidence>
<evidence type="ECO:0000256" key="5">
    <source>
        <dbReference type="ARBA" id="ARBA00023125"/>
    </source>
</evidence>
<dbReference type="Pfam" id="PF06470">
    <property type="entry name" value="SMC_hinge"/>
    <property type="match status" value="1"/>
</dbReference>
<keyword evidence="4 6" id="KW-0175">Coiled coil</keyword>
<accession>A0ABV9DNT1</accession>
<dbReference type="SMART" id="SM00968">
    <property type="entry name" value="SMC_hinge"/>
    <property type="match status" value="1"/>
</dbReference>
<keyword evidence="2 6" id="KW-0547">Nucleotide-binding</keyword>
<dbReference type="SUPFAM" id="SSF52540">
    <property type="entry name" value="P-loop containing nucleoside triphosphate hydrolases"/>
    <property type="match status" value="1"/>
</dbReference>
<dbReference type="PANTHER" id="PTHR43977">
    <property type="entry name" value="STRUCTURAL MAINTENANCE OF CHROMOSOMES PROTEIN 3"/>
    <property type="match status" value="1"/>
</dbReference>
<dbReference type="Gene3D" id="1.10.287.1490">
    <property type="match status" value="1"/>
</dbReference>
<evidence type="ECO:0000256" key="1">
    <source>
        <dbReference type="ARBA" id="ARBA00022490"/>
    </source>
</evidence>
<feature type="region of interest" description="Disordered" evidence="7">
    <location>
        <begin position="422"/>
        <end position="446"/>
    </location>
</feature>
<keyword evidence="10" id="KW-1185">Reference proteome</keyword>
<feature type="coiled-coil region" evidence="6">
    <location>
        <begin position="167"/>
        <end position="201"/>
    </location>
</feature>
<name>A0ABV9DNT1_9ACTN</name>
<feature type="coiled-coil region" evidence="6">
    <location>
        <begin position="867"/>
        <end position="932"/>
    </location>
</feature>
<feature type="domain" description="SMC hinge" evidence="8">
    <location>
        <begin position="512"/>
        <end position="627"/>
    </location>
</feature>
<dbReference type="SUPFAM" id="SSF75553">
    <property type="entry name" value="Smc hinge domain"/>
    <property type="match status" value="1"/>
</dbReference>
<dbReference type="Proteomes" id="UP001595923">
    <property type="component" value="Unassembled WGS sequence"/>
</dbReference>
<sequence>MYLKNLTLRGFKSFASATTLRFEPGITTVVGPNGSGKSNVVDALAWVMGEQGAKSLRGGKMEDVIFAGTSSRAALGRAEVSLTIDNSDGALPIDYSEVTIKRTMFRNGGSEYAINGDTCRLLDIQDLLSDSGIGREMHVIVGQGQLDTVLHAGPEERRALIEEAAGILKHRKRKEKALRKLDAMQGNLDRVTDLTAELRRQLKPLGRQAELARRAATIQADLRDARLRLLADDIVTLTEALAKEQADEAAVRTRREAAERSLAAAQEREALLDTAATEAAPLLARVQDTYHGLSRLKERLSAVADLAAERHRNLAAGPGEERSGRDPDELEREAEEVRAQEEELQYRLDDARETLEAAVAERSAAEEALKAEERRISAAARAAADRREGLAKLRGRVDAVRGRLTASEAEVERLDDAAVEARERAEAAQAEYEQAAADSAGADEGSAELDAALETAQERLVAAEAALNELRDTERAAERERAALAARKEALEMGLNRKDGTGALLGAGDRLPGLLGSLAALIEVEPGHETAIAAALGAASDAVAVADPATAAAALELLRGDDAGRAAIVVAAATTDAPPRGTWPAPPAGLRYAVDAVTPPAHLAPAVAALLDRILLAADADEAARAVKGHPGLRAVTRDGDVFGAVLVRGGSSSAPSLLEVQAAVDEAAESLAEAAASGKLAAADLAEAKQERAAAAGAVDEITTRRRAADRRRNEIAQQVGKLGGQARSAAAEVERYTAAAAKAAAGRTSDLDTLADLEQRLADAEAEPVDDGDPDTERRDALAESAAVARSAEMEGRLAVRTAEERVRSIVGRADGLMRAAEEERRARERAARRRARRARQSTVARAVADGAGRALLRIDDSLARADTERRAAEDERAARDAELKTVRARVRELSVELEKLVNVVHGSEVARAERRLRLEQLEAKAVEEMGVDVATLVAEYGPRVPVPPPPGVPDDEAVPVPYVREVQEKRARSAERQLGQLGRINPLALEEFAALEERHAFLTTQLEDLKKTRRDLLTVVQEVDARVQEVFSAAYHDVEREFALIFGRLFPGGDGRLILTAPDDMLTTGIEVEARPPGKKVKRLSLLSGGERSLTAVAFLAAIFKARPSPFYVMDEVEAALDDTNLQRLLVIFEELRASSQLIVITHQKRTMEAADALYGVTMQGDGISQVISQKLDRAKQG</sequence>
<protein>
    <recommendedName>
        <fullName evidence="6">Chromosome partition protein Smc</fullName>
    </recommendedName>
</protein>
<feature type="binding site" evidence="6">
    <location>
        <begin position="32"/>
        <end position="39"/>
    </location>
    <ligand>
        <name>ATP</name>
        <dbReference type="ChEBI" id="CHEBI:30616"/>
    </ligand>
</feature>
<dbReference type="InterPro" id="IPR011890">
    <property type="entry name" value="SMC_prok"/>
</dbReference>
<dbReference type="HAMAP" id="MF_01894">
    <property type="entry name" value="Smc_prok"/>
    <property type="match status" value="1"/>
</dbReference>